<dbReference type="PANTHER" id="PTHR10763">
    <property type="entry name" value="CELL DIVISION CONTROL PROTEIN 6-RELATED"/>
    <property type="match status" value="1"/>
</dbReference>
<dbReference type="InterPro" id="IPR050311">
    <property type="entry name" value="ORC1/CDC6"/>
</dbReference>
<keyword evidence="6 7" id="KW-0539">Nucleus</keyword>
<dbReference type="SUPFAM" id="SSF52540">
    <property type="entry name" value="P-loop containing nucleoside triphosphate hydrolases"/>
    <property type="match status" value="1"/>
</dbReference>
<dbReference type="PANTHER" id="PTHR10763:SF23">
    <property type="entry name" value="ORIGIN RECOGNITION COMPLEX SUBUNIT 1"/>
    <property type="match status" value="1"/>
</dbReference>
<dbReference type="InterPro" id="IPR054425">
    <property type="entry name" value="Cdc6_ORC1-like_ATPase_lid"/>
</dbReference>
<dbReference type="GO" id="GO:0033314">
    <property type="term" value="P:mitotic DNA replication checkpoint signaling"/>
    <property type="evidence" value="ECO:0007669"/>
    <property type="project" value="TreeGrafter"/>
</dbReference>
<dbReference type="GO" id="GO:0046872">
    <property type="term" value="F:metal ion binding"/>
    <property type="evidence" value="ECO:0007669"/>
    <property type="project" value="UniProtKB-KW"/>
</dbReference>
<dbReference type="InterPro" id="IPR003593">
    <property type="entry name" value="AAA+_ATPase"/>
</dbReference>
<evidence type="ECO:0000256" key="4">
    <source>
        <dbReference type="ARBA" id="ARBA00022723"/>
    </source>
</evidence>
<comment type="function">
    <text evidence="7">Component of the origin recognition complex (ORC) that binds origins of replication. DNA-binding is ATP-dependent, however specific DNA sequences that define origins of replication have not been identified so far. ORC is required to assemble the pre-replication complex necessary to initiate DNA replication.</text>
</comment>
<evidence type="ECO:0000313" key="10">
    <source>
        <dbReference type="Proteomes" id="UP000746747"/>
    </source>
</evidence>
<gene>
    <name evidence="9" type="ORF">CJOHNSTONI_LOCUS2349</name>
</gene>
<comment type="subunit">
    <text evidence="7">ORC is composed of six subunits.</text>
</comment>
<dbReference type="OrthoDB" id="1926878at2759"/>
<organism evidence="9 10">
    <name type="scientific">Cercopithifilaria johnstoni</name>
    <dbReference type="NCBI Taxonomy" id="2874296"/>
    <lineage>
        <taxon>Eukaryota</taxon>
        <taxon>Metazoa</taxon>
        <taxon>Ecdysozoa</taxon>
        <taxon>Nematoda</taxon>
        <taxon>Chromadorea</taxon>
        <taxon>Rhabditida</taxon>
        <taxon>Spirurina</taxon>
        <taxon>Spiruromorpha</taxon>
        <taxon>Filarioidea</taxon>
        <taxon>Onchocercidae</taxon>
        <taxon>Cercopithifilaria</taxon>
    </lineage>
</organism>
<dbReference type="AlphaFoldDB" id="A0A8J2LZM2"/>
<dbReference type="Pfam" id="PF22606">
    <property type="entry name" value="Cdc6-ORC-like_ATPase_lid"/>
    <property type="match status" value="1"/>
</dbReference>
<evidence type="ECO:0000256" key="6">
    <source>
        <dbReference type="ARBA" id="ARBA00023242"/>
    </source>
</evidence>
<dbReference type="Proteomes" id="UP000746747">
    <property type="component" value="Unassembled WGS sequence"/>
</dbReference>
<name>A0A8J2LZM2_9BILA</name>
<protein>
    <recommendedName>
        <fullName evidence="7">Origin recognition complex subunit 1</fullName>
    </recommendedName>
</protein>
<dbReference type="GO" id="GO:0005664">
    <property type="term" value="C:nuclear origin of replication recognition complex"/>
    <property type="evidence" value="ECO:0007669"/>
    <property type="project" value="TreeGrafter"/>
</dbReference>
<dbReference type="InterPro" id="IPR003959">
    <property type="entry name" value="ATPase_AAA_core"/>
</dbReference>
<evidence type="ECO:0000256" key="2">
    <source>
        <dbReference type="ARBA" id="ARBA00008398"/>
    </source>
</evidence>
<sequence>MYTDKDVLCYEKSENTTSNSLIAKDEENSNKRILPKRKAKSRGRRYFEDLFVSNSPPSKRSRSSMVLQQAKLVQASSYSENLNIFGFENEDIDSENDSENVKSKVFHAPRISCPLPLTIIGTPKVCVKRVPVASIRKQKRRTFDNIGQGNSFSLRKTLTGINFTDDEVGKNKCGKVKENVDKPIKRIDGLYLDEYKKPLIILKRTKIFAEGRIISDEHNSSGCGSEDDRTYSDTEANSNFCSEGDRKIKRQNNSMCQSRRLIREKESNDKYTAYGIISNVCPRTQRVETLEAVLRRLHTFEIPERLPCREAEFERICLFIKGCITNNAISQAMYVSGVPGTGKTVTVLQAVRYLKASKNFSAFDFVTVNAMELSDPKQIFVKIYQDLFNFKKKIAPKTARKKLNDIFQYRDKRRLPIIVLVDELDLLNTKKQEIIYDIFNWSANEESLVSVIAIANTLDLPERLFSQRISSRLGANRLCFQPYDHDEVSHIIRDRLRGSTAVEAEAIELASRKVAAISGDLRKALDILRSATELAISANQKQLTMKNVQEAIRQASTSIRVELIRALPRHSVLLLRAALAEQLSSGLDEFQFHILFKQYRLQCNVANINPVSTSAAYRNAMEMCSERLLVAASGTGNMSRRFRLGMTTHDVQFAFKQVNEAVL</sequence>
<keyword evidence="5 7" id="KW-0238">DNA-binding</keyword>
<dbReference type="GO" id="GO:0005524">
    <property type="term" value="F:ATP binding"/>
    <property type="evidence" value="ECO:0007669"/>
    <property type="project" value="UniProtKB-KW"/>
</dbReference>
<reference evidence="9" key="1">
    <citation type="submission" date="2021-09" db="EMBL/GenBank/DDBJ databases">
        <authorList>
            <consortium name="Pathogen Informatics"/>
        </authorList>
    </citation>
    <scope>NUCLEOTIDE SEQUENCE</scope>
</reference>
<evidence type="ECO:0000256" key="3">
    <source>
        <dbReference type="ARBA" id="ARBA00022705"/>
    </source>
</evidence>
<keyword evidence="3 7" id="KW-0235">DNA replication</keyword>
<dbReference type="SMART" id="SM00382">
    <property type="entry name" value="AAA"/>
    <property type="match status" value="1"/>
</dbReference>
<dbReference type="GO" id="GO:0003688">
    <property type="term" value="F:DNA replication origin binding"/>
    <property type="evidence" value="ECO:0007669"/>
    <property type="project" value="TreeGrafter"/>
</dbReference>
<dbReference type="Pfam" id="PF09079">
    <property type="entry name" value="WHD_Cdc6"/>
    <property type="match status" value="1"/>
</dbReference>
<dbReference type="Pfam" id="PF00004">
    <property type="entry name" value="AAA"/>
    <property type="match status" value="1"/>
</dbReference>
<feature type="domain" description="AAA+ ATPase" evidence="8">
    <location>
        <begin position="329"/>
        <end position="479"/>
    </location>
</feature>
<proteinExistence type="inferred from homology"/>
<evidence type="ECO:0000313" key="9">
    <source>
        <dbReference type="EMBL" id="CAG9532002.1"/>
    </source>
</evidence>
<keyword evidence="10" id="KW-1185">Reference proteome</keyword>
<dbReference type="EMBL" id="CAKAEH010000831">
    <property type="protein sequence ID" value="CAG9532002.1"/>
    <property type="molecule type" value="Genomic_DNA"/>
</dbReference>
<evidence type="ECO:0000256" key="1">
    <source>
        <dbReference type="ARBA" id="ARBA00004123"/>
    </source>
</evidence>
<dbReference type="Gene3D" id="3.40.50.300">
    <property type="entry name" value="P-loop containing nucleotide triphosphate hydrolases"/>
    <property type="match status" value="1"/>
</dbReference>
<dbReference type="Gene3D" id="1.10.8.60">
    <property type="match status" value="1"/>
</dbReference>
<keyword evidence="7" id="KW-0547">Nucleotide-binding</keyword>
<evidence type="ECO:0000256" key="7">
    <source>
        <dbReference type="RuleBase" id="RU365058"/>
    </source>
</evidence>
<evidence type="ECO:0000256" key="5">
    <source>
        <dbReference type="ARBA" id="ARBA00023125"/>
    </source>
</evidence>
<comment type="subcellular location">
    <subcellularLocation>
        <location evidence="1 7">Nucleus</location>
    </subcellularLocation>
</comment>
<keyword evidence="4" id="KW-0479">Metal-binding</keyword>
<keyword evidence="7" id="KW-0067">ATP-binding</keyword>
<evidence type="ECO:0000259" key="8">
    <source>
        <dbReference type="SMART" id="SM00382"/>
    </source>
</evidence>
<accession>A0A8J2LZM2</accession>
<dbReference type="InterPro" id="IPR015163">
    <property type="entry name" value="Cdc6_C"/>
</dbReference>
<dbReference type="GO" id="GO:0016887">
    <property type="term" value="F:ATP hydrolysis activity"/>
    <property type="evidence" value="ECO:0007669"/>
    <property type="project" value="InterPro"/>
</dbReference>
<dbReference type="InterPro" id="IPR027417">
    <property type="entry name" value="P-loop_NTPase"/>
</dbReference>
<dbReference type="GO" id="GO:0006270">
    <property type="term" value="P:DNA replication initiation"/>
    <property type="evidence" value="ECO:0007669"/>
    <property type="project" value="TreeGrafter"/>
</dbReference>
<comment type="similarity">
    <text evidence="2 7">Belongs to the ORC1 family.</text>
</comment>
<comment type="caution">
    <text evidence="9">The sequence shown here is derived from an EMBL/GenBank/DDBJ whole genome shotgun (WGS) entry which is preliminary data.</text>
</comment>